<keyword evidence="5" id="KW-0862">Zinc</keyword>
<evidence type="ECO:0000313" key="7">
    <source>
        <dbReference type="EMBL" id="HJG27807.1"/>
    </source>
</evidence>
<dbReference type="AlphaFoldDB" id="A0A921LNI0"/>
<reference evidence="7" key="1">
    <citation type="journal article" date="2021" name="PeerJ">
        <title>Extensive microbial diversity within the chicken gut microbiome revealed by metagenomics and culture.</title>
        <authorList>
            <person name="Gilroy R."/>
            <person name="Ravi A."/>
            <person name="Getino M."/>
            <person name="Pursley I."/>
            <person name="Horton D.L."/>
            <person name="Alikhan N.F."/>
            <person name="Baker D."/>
            <person name="Gharbi K."/>
            <person name="Hall N."/>
            <person name="Watson M."/>
            <person name="Adriaenssens E.M."/>
            <person name="Foster-Nyarko E."/>
            <person name="Jarju S."/>
            <person name="Secka A."/>
            <person name="Antonio M."/>
            <person name="Oren A."/>
            <person name="Chaudhuri R.R."/>
            <person name="La Ragione R."/>
            <person name="Hildebrand F."/>
            <person name="Pallen M.J."/>
        </authorList>
    </citation>
    <scope>NUCLEOTIDE SEQUENCE</scope>
    <source>
        <strain evidence="7">ChiBcec21-2208</strain>
    </source>
</reference>
<dbReference type="PANTHER" id="PTHR42978:SF2">
    <property type="entry name" value="102 KBASES UNSTABLE REGION: FROM 1 TO 119443"/>
    <property type="match status" value="1"/>
</dbReference>
<evidence type="ECO:0000313" key="8">
    <source>
        <dbReference type="Proteomes" id="UP000782880"/>
    </source>
</evidence>
<dbReference type="CDD" id="cd07729">
    <property type="entry name" value="AHL_lactonase_MBL-fold"/>
    <property type="match status" value="1"/>
</dbReference>
<proteinExistence type="inferred from homology"/>
<dbReference type="GO" id="GO:0016787">
    <property type="term" value="F:hydrolase activity"/>
    <property type="evidence" value="ECO:0007669"/>
    <property type="project" value="UniProtKB-KW"/>
</dbReference>
<evidence type="ECO:0000256" key="2">
    <source>
        <dbReference type="ARBA" id="ARBA00007749"/>
    </source>
</evidence>
<evidence type="ECO:0000256" key="1">
    <source>
        <dbReference type="ARBA" id="ARBA00001947"/>
    </source>
</evidence>
<reference evidence="7" key="2">
    <citation type="submission" date="2021-09" db="EMBL/GenBank/DDBJ databases">
        <authorList>
            <person name="Gilroy R."/>
        </authorList>
    </citation>
    <scope>NUCLEOTIDE SEQUENCE</scope>
    <source>
        <strain evidence="7">ChiBcec21-2208</strain>
    </source>
</reference>
<evidence type="ECO:0000256" key="5">
    <source>
        <dbReference type="ARBA" id="ARBA00022833"/>
    </source>
</evidence>
<dbReference type="PANTHER" id="PTHR42978">
    <property type="entry name" value="QUORUM-QUENCHING LACTONASE YTNP-RELATED-RELATED"/>
    <property type="match status" value="1"/>
</dbReference>
<comment type="similarity">
    <text evidence="2">Belongs to the metallo-beta-lactamase superfamily.</text>
</comment>
<keyword evidence="4" id="KW-0378">Hydrolase</keyword>
<gene>
    <name evidence="7" type="ORF">K8V20_04070</name>
</gene>
<sequence length="256" mass="28466">MEICVLYLGHIACKKMFLVDTPDVQQGIRSPISALLIRHPTLGNVLYDTGNSPLFATEYSPATLQTYPIPEFISIEEALRTQGLTPGDIDWIILSHLHFDHAGGLRYFRGTKAIRRVLASEAEIKNAYFQTVTGAGGAYCKELFDFAGIQFCSIAQDTELAPDLKLFVQCAHTPGVLGLVLRTQTKGTVICTSDSVYTAESYARRLPPGGHINKSREEFFTNLEKLEAMKTACQATLFYGHDYEQVLRWSQEGSFT</sequence>
<dbReference type="GO" id="GO:0046872">
    <property type="term" value="F:metal ion binding"/>
    <property type="evidence" value="ECO:0007669"/>
    <property type="project" value="UniProtKB-KW"/>
</dbReference>
<dbReference type="Pfam" id="PF00753">
    <property type="entry name" value="Lactamase_B"/>
    <property type="match status" value="1"/>
</dbReference>
<comment type="cofactor">
    <cofactor evidence="1">
        <name>Zn(2+)</name>
        <dbReference type="ChEBI" id="CHEBI:29105"/>
    </cofactor>
</comment>
<keyword evidence="3" id="KW-0479">Metal-binding</keyword>
<organism evidence="7 8">
    <name type="scientific">Subdoligranulum variabile</name>
    <dbReference type="NCBI Taxonomy" id="214851"/>
    <lineage>
        <taxon>Bacteria</taxon>
        <taxon>Bacillati</taxon>
        <taxon>Bacillota</taxon>
        <taxon>Clostridia</taxon>
        <taxon>Eubacteriales</taxon>
        <taxon>Oscillospiraceae</taxon>
        <taxon>Subdoligranulum</taxon>
    </lineage>
</organism>
<dbReference type="InterPro" id="IPR001279">
    <property type="entry name" value="Metallo-B-lactamas"/>
</dbReference>
<evidence type="ECO:0000259" key="6">
    <source>
        <dbReference type="SMART" id="SM00849"/>
    </source>
</evidence>
<dbReference type="InterPro" id="IPR051013">
    <property type="entry name" value="MBL_superfamily_lactonases"/>
</dbReference>
<dbReference type="InterPro" id="IPR036866">
    <property type="entry name" value="RibonucZ/Hydroxyglut_hydro"/>
</dbReference>
<evidence type="ECO:0000256" key="3">
    <source>
        <dbReference type="ARBA" id="ARBA00022723"/>
    </source>
</evidence>
<dbReference type="Proteomes" id="UP000782880">
    <property type="component" value="Unassembled WGS sequence"/>
</dbReference>
<dbReference type="Gene3D" id="3.60.15.10">
    <property type="entry name" value="Ribonuclease Z/Hydroxyacylglutathione hydrolase-like"/>
    <property type="match status" value="1"/>
</dbReference>
<name>A0A921LNI0_9FIRM</name>
<comment type="caution">
    <text evidence="7">The sequence shown here is derived from an EMBL/GenBank/DDBJ whole genome shotgun (WGS) entry which is preliminary data.</text>
</comment>
<evidence type="ECO:0000256" key="4">
    <source>
        <dbReference type="ARBA" id="ARBA00022801"/>
    </source>
</evidence>
<dbReference type="SMART" id="SM00849">
    <property type="entry name" value="Lactamase_B"/>
    <property type="match status" value="1"/>
</dbReference>
<feature type="domain" description="Metallo-beta-lactamase" evidence="6">
    <location>
        <begin position="31"/>
        <end position="241"/>
    </location>
</feature>
<protein>
    <submittedName>
        <fullName evidence="7">N-acyl homoserine lactonase family protein</fullName>
    </submittedName>
</protein>
<dbReference type="SUPFAM" id="SSF56281">
    <property type="entry name" value="Metallo-hydrolase/oxidoreductase"/>
    <property type="match status" value="1"/>
</dbReference>
<dbReference type="EMBL" id="DYVE01000104">
    <property type="protein sequence ID" value="HJG27807.1"/>
    <property type="molecule type" value="Genomic_DNA"/>
</dbReference>
<accession>A0A921LNI0</accession>